<proteinExistence type="predicted"/>
<gene>
    <name evidence="2" type="ORF">FNF31_04729</name>
</gene>
<dbReference type="Proteomes" id="UP000325113">
    <property type="component" value="Unassembled WGS sequence"/>
</dbReference>
<feature type="compositionally biased region" description="Pro residues" evidence="1">
    <location>
        <begin position="124"/>
        <end position="133"/>
    </location>
</feature>
<reference evidence="2 3" key="1">
    <citation type="submission" date="2019-07" db="EMBL/GenBank/DDBJ databases">
        <title>Genomes of Cafeteria roenbergensis.</title>
        <authorList>
            <person name="Fischer M.G."/>
            <person name="Hackl T."/>
            <person name="Roman M."/>
        </authorList>
    </citation>
    <scope>NUCLEOTIDE SEQUENCE [LARGE SCALE GENOMIC DNA]</scope>
    <source>
        <strain evidence="2 3">Cflag</strain>
    </source>
</reference>
<dbReference type="AlphaFoldDB" id="A0A5A8D2L9"/>
<evidence type="ECO:0000256" key="1">
    <source>
        <dbReference type="SAM" id="MobiDB-lite"/>
    </source>
</evidence>
<name>A0A5A8D2L9_CAFRO</name>
<protein>
    <submittedName>
        <fullName evidence="2">Uncharacterized protein</fullName>
    </submittedName>
</protein>
<evidence type="ECO:0000313" key="3">
    <source>
        <dbReference type="Proteomes" id="UP000325113"/>
    </source>
</evidence>
<feature type="compositionally biased region" description="Low complexity" evidence="1">
    <location>
        <begin position="236"/>
        <end position="251"/>
    </location>
</feature>
<dbReference type="EMBL" id="VLTM01000051">
    <property type="protein sequence ID" value="KAA0159653.1"/>
    <property type="molecule type" value="Genomic_DNA"/>
</dbReference>
<feature type="region of interest" description="Disordered" evidence="1">
    <location>
        <begin position="222"/>
        <end position="258"/>
    </location>
</feature>
<feature type="region of interest" description="Disordered" evidence="1">
    <location>
        <begin position="1"/>
        <end position="103"/>
    </location>
</feature>
<evidence type="ECO:0000313" key="2">
    <source>
        <dbReference type="EMBL" id="KAA0159653.1"/>
    </source>
</evidence>
<sequence>MDPSGSARKERQAPGGRTTGDLFGGYLDPVHERPRTGRSKRFVPAAGADRQFDIFGNPIAPRPATAAASTPAPRGAAAPPRGPGAAAGAPSAHESARSPDTRFATVQARASADGRRLFGHHAPVQPPPLPEPAPAQTGPFAGRCVGEPYFKVGYLDRHLVRAEYRPALSRWLDDAPAPAPLRQSSRVILPAAGPAAGAAVAAAGAGARLPAAGQRAAAGMTSQAVAGGRSGERGSARSAGRAAGPRSSMAGIMNWGSS</sequence>
<feature type="compositionally biased region" description="Low complexity" evidence="1">
    <location>
        <begin position="62"/>
        <end position="92"/>
    </location>
</feature>
<feature type="region of interest" description="Disordered" evidence="1">
    <location>
        <begin position="118"/>
        <end position="137"/>
    </location>
</feature>
<accession>A0A5A8D2L9</accession>
<organism evidence="2 3">
    <name type="scientific">Cafeteria roenbergensis</name>
    <name type="common">Marine flagellate</name>
    <dbReference type="NCBI Taxonomy" id="33653"/>
    <lineage>
        <taxon>Eukaryota</taxon>
        <taxon>Sar</taxon>
        <taxon>Stramenopiles</taxon>
        <taxon>Bigyra</taxon>
        <taxon>Opalozoa</taxon>
        <taxon>Bicosoecida</taxon>
        <taxon>Cafeteriaceae</taxon>
        <taxon>Cafeteria</taxon>
    </lineage>
</organism>
<comment type="caution">
    <text evidence="2">The sequence shown here is derived from an EMBL/GenBank/DDBJ whole genome shotgun (WGS) entry which is preliminary data.</text>
</comment>